<dbReference type="RefSeq" id="XP_024716785.1">
    <property type="nucleotide sequence ID" value="XM_024863115.1"/>
</dbReference>
<dbReference type="GeneID" id="36571196"/>
<evidence type="ECO:0000313" key="2">
    <source>
        <dbReference type="EMBL" id="PSS07129.1"/>
    </source>
</evidence>
<dbReference type="PANTHER" id="PTHR21310">
    <property type="entry name" value="AMINOGLYCOSIDE PHOSPHOTRANSFERASE-RELATED-RELATED"/>
    <property type="match status" value="1"/>
</dbReference>
<dbReference type="Gene3D" id="3.30.200.20">
    <property type="entry name" value="Phosphorylase Kinase, domain 1"/>
    <property type="match status" value="1"/>
</dbReference>
<evidence type="ECO:0000259" key="1">
    <source>
        <dbReference type="Pfam" id="PF01636"/>
    </source>
</evidence>
<evidence type="ECO:0000313" key="3">
    <source>
        <dbReference type="Proteomes" id="UP000241818"/>
    </source>
</evidence>
<organism evidence="2 3">
    <name type="scientific">Amorphotheca resinae ATCC 22711</name>
    <dbReference type="NCBI Taxonomy" id="857342"/>
    <lineage>
        <taxon>Eukaryota</taxon>
        <taxon>Fungi</taxon>
        <taxon>Dikarya</taxon>
        <taxon>Ascomycota</taxon>
        <taxon>Pezizomycotina</taxon>
        <taxon>Leotiomycetes</taxon>
        <taxon>Helotiales</taxon>
        <taxon>Amorphothecaceae</taxon>
        <taxon>Amorphotheca</taxon>
    </lineage>
</organism>
<dbReference type="InterPro" id="IPR051678">
    <property type="entry name" value="AGP_Transferase"/>
</dbReference>
<dbReference type="OrthoDB" id="2831558at2759"/>
<keyword evidence="3" id="KW-1185">Reference proteome</keyword>
<feature type="domain" description="Aminoglycoside phosphotransferase" evidence="1">
    <location>
        <begin position="71"/>
        <end position="164"/>
    </location>
</feature>
<dbReference type="STRING" id="857342.A0A2T3AQ46"/>
<gene>
    <name evidence="2" type="ORF">M430DRAFT_148308</name>
</gene>
<dbReference type="InterPro" id="IPR011009">
    <property type="entry name" value="Kinase-like_dom_sf"/>
</dbReference>
<accession>A0A2T3AQ46</accession>
<dbReference type="InParanoid" id="A0A2T3AQ46"/>
<dbReference type="PANTHER" id="PTHR21310:SF56">
    <property type="entry name" value="AMINOGLYCOSIDE PHOSPHOTRANSFERASE DOMAIN-CONTAINING PROTEIN"/>
    <property type="match status" value="1"/>
</dbReference>
<protein>
    <recommendedName>
        <fullName evidence="1">Aminoglycoside phosphotransferase domain-containing protein</fullName>
    </recommendedName>
</protein>
<proteinExistence type="predicted"/>
<sequence>MSSSSSCSESASSSVVYDHEPFATFRLRVLELAQSIWVGASPEEITIERMAGGGFNRIIGLSRTIGSQEEEKTQYVLRVPRFDAAQLDREVAVLQFVRRYSEIPVPEVVGFNETSNNVLGDPYMVQKRVPGFDLYSSFPKLDHTSKCRIAQQLGLFFRQMLSLRSQVAGVLVLPPDNKSLEAPLQVAPFCGTDPSSSAGLTLLRCTGNTKHA</sequence>
<dbReference type="Proteomes" id="UP000241818">
    <property type="component" value="Unassembled WGS sequence"/>
</dbReference>
<dbReference type="EMBL" id="KZ679019">
    <property type="protein sequence ID" value="PSS07129.1"/>
    <property type="molecule type" value="Genomic_DNA"/>
</dbReference>
<dbReference type="InterPro" id="IPR002575">
    <property type="entry name" value="Aminoglycoside_PTrfase"/>
</dbReference>
<reference evidence="2 3" key="1">
    <citation type="journal article" date="2018" name="New Phytol.">
        <title>Comparative genomics and transcriptomics depict ericoid mycorrhizal fungi as versatile saprotrophs and plant mutualists.</title>
        <authorList>
            <person name="Martino E."/>
            <person name="Morin E."/>
            <person name="Grelet G.A."/>
            <person name="Kuo A."/>
            <person name="Kohler A."/>
            <person name="Daghino S."/>
            <person name="Barry K.W."/>
            <person name="Cichocki N."/>
            <person name="Clum A."/>
            <person name="Dockter R.B."/>
            <person name="Hainaut M."/>
            <person name="Kuo R.C."/>
            <person name="LaButti K."/>
            <person name="Lindahl B.D."/>
            <person name="Lindquist E.A."/>
            <person name="Lipzen A."/>
            <person name="Khouja H.R."/>
            <person name="Magnuson J."/>
            <person name="Murat C."/>
            <person name="Ohm R.A."/>
            <person name="Singer S.W."/>
            <person name="Spatafora J.W."/>
            <person name="Wang M."/>
            <person name="Veneault-Fourrey C."/>
            <person name="Henrissat B."/>
            <person name="Grigoriev I.V."/>
            <person name="Martin F.M."/>
            <person name="Perotto S."/>
        </authorList>
    </citation>
    <scope>NUCLEOTIDE SEQUENCE [LARGE SCALE GENOMIC DNA]</scope>
    <source>
        <strain evidence="2 3">ATCC 22711</strain>
    </source>
</reference>
<name>A0A2T3AQ46_AMORE</name>
<dbReference type="Pfam" id="PF01636">
    <property type="entry name" value="APH"/>
    <property type="match status" value="1"/>
</dbReference>
<dbReference type="AlphaFoldDB" id="A0A2T3AQ46"/>
<dbReference type="SUPFAM" id="SSF56112">
    <property type="entry name" value="Protein kinase-like (PK-like)"/>
    <property type="match status" value="1"/>
</dbReference>